<evidence type="ECO:0000313" key="19">
    <source>
        <dbReference type="Proteomes" id="UP000193920"/>
    </source>
</evidence>
<dbReference type="CDD" id="cd02981">
    <property type="entry name" value="PDI_b_family"/>
    <property type="match status" value="1"/>
</dbReference>
<accession>A0A1Y2AHX4</accession>
<keyword evidence="19" id="KW-1185">Reference proteome</keyword>
<evidence type="ECO:0000256" key="2">
    <source>
        <dbReference type="ARBA" id="ARBA00002692"/>
    </source>
</evidence>
<dbReference type="PROSITE" id="PS00194">
    <property type="entry name" value="THIOREDOXIN_1"/>
    <property type="match status" value="2"/>
</dbReference>
<evidence type="ECO:0000256" key="16">
    <source>
        <dbReference type="SAM" id="MobiDB-lite"/>
    </source>
</evidence>
<dbReference type="GO" id="GO:0034976">
    <property type="term" value="P:response to endoplasmic reticulum stress"/>
    <property type="evidence" value="ECO:0007669"/>
    <property type="project" value="TreeGrafter"/>
</dbReference>
<dbReference type="FunFam" id="3.40.30.10:FF:000185">
    <property type="entry name" value="Protein disulfide-isomerase"/>
    <property type="match status" value="1"/>
</dbReference>
<dbReference type="InterPro" id="IPR017937">
    <property type="entry name" value="Thioredoxin_CS"/>
</dbReference>
<dbReference type="PANTHER" id="PTHR18929">
    <property type="entry name" value="PROTEIN DISULFIDE ISOMERASE"/>
    <property type="match status" value="1"/>
</dbReference>
<dbReference type="Proteomes" id="UP000193920">
    <property type="component" value="Unassembled WGS sequence"/>
</dbReference>
<evidence type="ECO:0000313" key="18">
    <source>
        <dbReference type="EMBL" id="ORY21555.1"/>
    </source>
</evidence>
<keyword evidence="11 13" id="KW-0676">Redox-active center</keyword>
<dbReference type="GO" id="GO:0003756">
    <property type="term" value="F:protein disulfide isomerase activity"/>
    <property type="evidence" value="ECO:0007669"/>
    <property type="project" value="UniProtKB-EC"/>
</dbReference>
<organism evidence="18 19">
    <name type="scientific">Neocallimastix californiae</name>
    <dbReference type="NCBI Taxonomy" id="1754190"/>
    <lineage>
        <taxon>Eukaryota</taxon>
        <taxon>Fungi</taxon>
        <taxon>Fungi incertae sedis</taxon>
        <taxon>Chytridiomycota</taxon>
        <taxon>Chytridiomycota incertae sedis</taxon>
        <taxon>Neocallimastigomycetes</taxon>
        <taxon>Neocallimastigales</taxon>
        <taxon>Neocallimastigaceae</taxon>
        <taxon>Neocallimastix</taxon>
    </lineage>
</organism>
<dbReference type="InterPro" id="IPR005792">
    <property type="entry name" value="Prot_disulphide_isomerase"/>
</dbReference>
<dbReference type="PRINTS" id="PR00421">
    <property type="entry name" value="THIOREDOXIN"/>
</dbReference>
<dbReference type="AlphaFoldDB" id="A0A1Y2AHX4"/>
<comment type="similarity">
    <text evidence="4 14">Belongs to the protein disulfide isomerase family.</text>
</comment>
<evidence type="ECO:0000256" key="9">
    <source>
        <dbReference type="ARBA" id="ARBA00023157"/>
    </source>
</evidence>
<comment type="function">
    <text evidence="2">Participates in the folding of proteins containing disulfide bonds, may be involved in glycosylation, prolyl hydroxylation and triglyceride transfer.</text>
</comment>
<evidence type="ECO:0000256" key="13">
    <source>
        <dbReference type="PIRSR" id="PIRSR605792-51"/>
    </source>
</evidence>
<dbReference type="CDD" id="cd02995">
    <property type="entry name" value="PDI_a_PDI_a'_C"/>
    <property type="match status" value="1"/>
</dbReference>
<keyword evidence="7" id="KW-0677">Repeat</keyword>
<name>A0A1Y2AHX4_9FUNG</name>
<keyword evidence="6 15" id="KW-0732">Signal</keyword>
<evidence type="ECO:0000256" key="11">
    <source>
        <dbReference type="ARBA" id="ARBA00023284"/>
    </source>
</evidence>
<evidence type="ECO:0000259" key="17">
    <source>
        <dbReference type="PROSITE" id="PS51352"/>
    </source>
</evidence>
<feature type="signal peptide" evidence="15">
    <location>
        <begin position="1"/>
        <end position="21"/>
    </location>
</feature>
<dbReference type="EC" id="5.3.4.1" evidence="5 15"/>
<gene>
    <name evidence="18" type="ORF">LY90DRAFT_463361</name>
</gene>
<evidence type="ECO:0000256" key="15">
    <source>
        <dbReference type="RuleBase" id="RU361130"/>
    </source>
</evidence>
<dbReference type="EMBL" id="MCOG01000263">
    <property type="protein sequence ID" value="ORY21555.1"/>
    <property type="molecule type" value="Genomic_DNA"/>
</dbReference>
<feature type="region of interest" description="Disordered" evidence="16">
    <location>
        <begin position="472"/>
        <end position="510"/>
    </location>
</feature>
<dbReference type="Pfam" id="PF00085">
    <property type="entry name" value="Thioredoxin"/>
    <property type="match status" value="2"/>
</dbReference>
<dbReference type="CDD" id="cd02982">
    <property type="entry name" value="PDI_b'_family"/>
    <property type="match status" value="1"/>
</dbReference>
<feature type="domain" description="Thioredoxin" evidence="17">
    <location>
        <begin position="7"/>
        <end position="128"/>
    </location>
</feature>
<protein>
    <recommendedName>
        <fullName evidence="12 15">Protein disulfide-isomerase</fullName>
        <ecNumber evidence="5 15">5.3.4.1</ecNumber>
    </recommendedName>
</protein>
<dbReference type="FunFam" id="3.40.30.10:FF:000017">
    <property type="entry name" value="Protein disulfide-isomerase A4"/>
    <property type="match status" value="1"/>
</dbReference>
<reference evidence="18 19" key="1">
    <citation type="submission" date="2016-08" db="EMBL/GenBank/DDBJ databases">
        <title>A Parts List for Fungal Cellulosomes Revealed by Comparative Genomics.</title>
        <authorList>
            <consortium name="DOE Joint Genome Institute"/>
            <person name="Haitjema C.H."/>
            <person name="Gilmore S.P."/>
            <person name="Henske J.K."/>
            <person name="Solomon K.V."/>
            <person name="De Groot R."/>
            <person name="Kuo A."/>
            <person name="Mondo S.J."/>
            <person name="Salamov A.A."/>
            <person name="Labutti K."/>
            <person name="Zhao Z."/>
            <person name="Chiniquy J."/>
            <person name="Barry K."/>
            <person name="Brewer H.M."/>
            <person name="Purvine S.O."/>
            <person name="Wright A.T."/>
            <person name="Boxma B."/>
            <person name="Van Alen T."/>
            <person name="Hackstein J.H."/>
            <person name="Baker S.E."/>
            <person name="Grigoriev I.V."/>
            <person name="O'Malley M.A."/>
        </authorList>
    </citation>
    <scope>NUCLEOTIDE SEQUENCE [LARGE SCALE GENOMIC DNA]</scope>
    <source>
        <strain evidence="18 19">G1</strain>
    </source>
</reference>
<comment type="caution">
    <text evidence="18">The sequence shown here is derived from an EMBL/GenBank/DDBJ whole genome shotgun (WGS) entry which is preliminary data.</text>
</comment>
<dbReference type="CDD" id="cd02961">
    <property type="entry name" value="PDI_a_family"/>
    <property type="match status" value="1"/>
</dbReference>
<dbReference type="PROSITE" id="PS51352">
    <property type="entry name" value="THIOREDOXIN_2"/>
    <property type="match status" value="2"/>
</dbReference>
<dbReference type="InterPro" id="IPR005788">
    <property type="entry name" value="PDI_thioredoxin-like_dom"/>
</dbReference>
<evidence type="ECO:0000256" key="12">
    <source>
        <dbReference type="ARBA" id="ARBA00039846"/>
    </source>
</evidence>
<feature type="disulfide bond" description="Redox-active" evidence="13">
    <location>
        <begin position="52"/>
        <end position="55"/>
    </location>
</feature>
<keyword evidence="10 15" id="KW-0413">Isomerase</keyword>
<evidence type="ECO:0000256" key="6">
    <source>
        <dbReference type="ARBA" id="ARBA00022729"/>
    </source>
</evidence>
<proteinExistence type="inferred from homology"/>
<dbReference type="PANTHER" id="PTHR18929:SF132">
    <property type="entry name" value="PROTEIN DISULFIDE-ISOMERASE A3"/>
    <property type="match status" value="1"/>
</dbReference>
<dbReference type="GO" id="GO:0005788">
    <property type="term" value="C:endoplasmic reticulum lumen"/>
    <property type="evidence" value="ECO:0007669"/>
    <property type="project" value="UniProtKB-SubCell"/>
</dbReference>
<feature type="chain" id="PRO_5011834501" description="Protein disulfide-isomerase" evidence="15">
    <location>
        <begin position="22"/>
        <end position="510"/>
    </location>
</feature>
<comment type="subcellular location">
    <subcellularLocation>
        <location evidence="3">Endoplasmic reticulum lumen</location>
    </subcellularLocation>
</comment>
<dbReference type="Gene3D" id="3.40.30.10">
    <property type="entry name" value="Glutaredoxin"/>
    <property type="match status" value="4"/>
</dbReference>
<dbReference type="OrthoDB" id="427280at2759"/>
<evidence type="ECO:0000256" key="1">
    <source>
        <dbReference type="ARBA" id="ARBA00001182"/>
    </source>
</evidence>
<evidence type="ECO:0000256" key="8">
    <source>
        <dbReference type="ARBA" id="ARBA00022824"/>
    </source>
</evidence>
<evidence type="ECO:0000256" key="3">
    <source>
        <dbReference type="ARBA" id="ARBA00004319"/>
    </source>
</evidence>
<evidence type="ECO:0000256" key="10">
    <source>
        <dbReference type="ARBA" id="ARBA00023235"/>
    </source>
</evidence>
<comment type="catalytic activity">
    <reaction evidence="1 15">
        <text>Catalyzes the rearrangement of -S-S- bonds in proteins.</text>
        <dbReference type="EC" id="5.3.4.1"/>
    </reaction>
</comment>
<evidence type="ECO:0000256" key="4">
    <source>
        <dbReference type="ARBA" id="ARBA00006347"/>
    </source>
</evidence>
<dbReference type="SUPFAM" id="SSF52833">
    <property type="entry name" value="Thioredoxin-like"/>
    <property type="match status" value="4"/>
</dbReference>
<dbReference type="NCBIfam" id="TIGR01126">
    <property type="entry name" value="pdi_dom"/>
    <property type="match status" value="1"/>
</dbReference>
<dbReference type="InterPro" id="IPR013766">
    <property type="entry name" value="Thioredoxin_domain"/>
</dbReference>
<dbReference type="STRING" id="1754190.A0A1Y2AHX4"/>
<keyword evidence="9 13" id="KW-1015">Disulfide bond</keyword>
<evidence type="ECO:0000256" key="7">
    <source>
        <dbReference type="ARBA" id="ARBA00022737"/>
    </source>
</evidence>
<evidence type="ECO:0000256" key="5">
    <source>
        <dbReference type="ARBA" id="ARBA00012723"/>
    </source>
</evidence>
<dbReference type="InterPro" id="IPR036249">
    <property type="entry name" value="Thioredoxin-like_sf"/>
</dbReference>
<feature type="domain" description="Thioredoxin" evidence="17">
    <location>
        <begin position="334"/>
        <end position="467"/>
    </location>
</feature>
<sequence>MRFSKLFKVVASVLLATKVAAEGDVKSLTKDDYEVTLESTPLALVKYFAPWCGHCKALAPEFAKAATALKEENILLAEVDCTVESDICNEVGVRGYPTLKVYRNGKPSDYKGQRTSESIISYMKKQNLPDLTAIKADEFEKFSTSDKVVVVGFVKEGSDEYKALEANAKELREQFVFGYIDNEELAKKAGSAVPGIVVYKQFDEGKAVLEGKITEESIKEFVKVESVPLMDELGPENYSKYMDSGLPLVYLFTTEAEDKKTIGAWCEAIAKKVQGKLNFVYIDAVKFTGHGKFLGLKENWPAIIIQDVKQNTKFPYPQDKKIEKEALEKFIEDFQAGKLEPYVKSQDIPEKQEDGIFNVVAKTFEDVVLDKSKDVLLLLYAPWCGHCKKLAPTYKEIAEAINETNDKLLIARMDATENDIPPTSPWNDLEGFPTVILFKADDKNTPVIYDGDRSKDSIIEFLKKNAVNEFKLAEPAKEEEKKEDEKKEDEKKEEKKEEEKKEEKKEKDEL</sequence>
<evidence type="ECO:0000256" key="14">
    <source>
        <dbReference type="RuleBase" id="RU004208"/>
    </source>
</evidence>
<keyword evidence="8" id="KW-0256">Endoplasmic reticulum</keyword>
<feature type="disulfide bond" description="Redox-active" evidence="13">
    <location>
        <begin position="384"/>
        <end position="387"/>
    </location>
</feature>
<dbReference type="GO" id="GO:0006457">
    <property type="term" value="P:protein folding"/>
    <property type="evidence" value="ECO:0007669"/>
    <property type="project" value="TreeGrafter"/>
</dbReference>
<dbReference type="Pfam" id="PF13848">
    <property type="entry name" value="Thioredoxin_6"/>
    <property type="match status" value="1"/>
</dbReference>
<dbReference type="NCBIfam" id="TIGR01130">
    <property type="entry name" value="ER_PDI_fam"/>
    <property type="match status" value="1"/>
</dbReference>